<protein>
    <recommendedName>
        <fullName evidence="5">DUF4190 domain-containing protein</fullName>
    </recommendedName>
</protein>
<evidence type="ECO:0008006" key="5">
    <source>
        <dbReference type="Google" id="ProtNLM"/>
    </source>
</evidence>
<feature type="compositionally biased region" description="Pro residues" evidence="1">
    <location>
        <begin position="10"/>
        <end position="30"/>
    </location>
</feature>
<dbReference type="Proteomes" id="UP001597145">
    <property type="component" value="Unassembled WGS sequence"/>
</dbReference>
<sequence length="152" mass="15993">MTEPDEPTRPASPPQYPTQPYPSQPYPSQPYPAQSYPPQHPAYPPPHQQYPPYQLPQPVYGPYPRKPVTNTGPAAFAFGFIALLLGWVPLFGIAGIACGVVGVVLALKALELAKLGFVSDRGLAIAGLVVACAGLTVGVVVHIVLLVVVASG</sequence>
<dbReference type="RefSeq" id="WP_343981611.1">
    <property type="nucleotide sequence ID" value="NZ_BAAAJG010000015.1"/>
</dbReference>
<name>A0ABW4FFX4_9PSEU</name>
<keyword evidence="2" id="KW-1133">Transmembrane helix</keyword>
<comment type="caution">
    <text evidence="3">The sequence shown here is derived from an EMBL/GenBank/DDBJ whole genome shotgun (WGS) entry which is preliminary data.</text>
</comment>
<dbReference type="EMBL" id="JBHUCP010000005">
    <property type="protein sequence ID" value="MFD1529570.1"/>
    <property type="molecule type" value="Genomic_DNA"/>
</dbReference>
<feature type="transmembrane region" description="Helical" evidence="2">
    <location>
        <begin position="128"/>
        <end position="150"/>
    </location>
</feature>
<organism evidence="3 4">
    <name type="scientific">Pseudonocardia aurantiaca</name>
    <dbReference type="NCBI Taxonomy" id="75290"/>
    <lineage>
        <taxon>Bacteria</taxon>
        <taxon>Bacillati</taxon>
        <taxon>Actinomycetota</taxon>
        <taxon>Actinomycetes</taxon>
        <taxon>Pseudonocardiales</taxon>
        <taxon>Pseudonocardiaceae</taxon>
        <taxon>Pseudonocardia</taxon>
    </lineage>
</organism>
<gene>
    <name evidence="3" type="ORF">ACFSCY_08955</name>
</gene>
<evidence type="ECO:0000256" key="2">
    <source>
        <dbReference type="SAM" id="Phobius"/>
    </source>
</evidence>
<evidence type="ECO:0000256" key="1">
    <source>
        <dbReference type="SAM" id="MobiDB-lite"/>
    </source>
</evidence>
<keyword evidence="4" id="KW-1185">Reference proteome</keyword>
<accession>A0ABW4FFX4</accession>
<feature type="transmembrane region" description="Helical" evidence="2">
    <location>
        <begin position="74"/>
        <end position="107"/>
    </location>
</feature>
<feature type="compositionally biased region" description="Pro residues" evidence="1">
    <location>
        <begin position="38"/>
        <end position="56"/>
    </location>
</feature>
<evidence type="ECO:0000313" key="3">
    <source>
        <dbReference type="EMBL" id="MFD1529570.1"/>
    </source>
</evidence>
<reference evidence="4" key="1">
    <citation type="journal article" date="2019" name="Int. J. Syst. Evol. Microbiol.">
        <title>The Global Catalogue of Microorganisms (GCM) 10K type strain sequencing project: providing services to taxonomists for standard genome sequencing and annotation.</title>
        <authorList>
            <consortium name="The Broad Institute Genomics Platform"/>
            <consortium name="The Broad Institute Genome Sequencing Center for Infectious Disease"/>
            <person name="Wu L."/>
            <person name="Ma J."/>
        </authorList>
    </citation>
    <scope>NUCLEOTIDE SEQUENCE [LARGE SCALE GENOMIC DNA]</scope>
    <source>
        <strain evidence="4">JCM 12165</strain>
    </source>
</reference>
<feature type="region of interest" description="Disordered" evidence="1">
    <location>
        <begin position="1"/>
        <end position="56"/>
    </location>
</feature>
<keyword evidence="2" id="KW-0812">Transmembrane</keyword>
<evidence type="ECO:0000313" key="4">
    <source>
        <dbReference type="Proteomes" id="UP001597145"/>
    </source>
</evidence>
<keyword evidence="2" id="KW-0472">Membrane</keyword>
<proteinExistence type="predicted"/>